<protein>
    <submittedName>
        <fullName evidence="2">Uncharacterized protein</fullName>
    </submittedName>
</protein>
<evidence type="ECO:0000313" key="2">
    <source>
        <dbReference type="EMBL" id="GGA57314.1"/>
    </source>
</evidence>
<dbReference type="EMBL" id="BMEX01000024">
    <property type="protein sequence ID" value="GGA57314.1"/>
    <property type="molecule type" value="Genomic_DNA"/>
</dbReference>
<accession>A0ABQ1H3B8</accession>
<gene>
    <name evidence="2" type="ORF">GCM10007416_33170</name>
</gene>
<reference evidence="3" key="1">
    <citation type="journal article" date="2019" name="Int. J. Syst. Evol. Microbiol.">
        <title>The Global Catalogue of Microorganisms (GCM) 10K type strain sequencing project: providing services to taxonomists for standard genome sequencing and annotation.</title>
        <authorList>
            <consortium name="The Broad Institute Genomics Platform"/>
            <consortium name="The Broad Institute Genome Sequencing Center for Infectious Disease"/>
            <person name="Wu L."/>
            <person name="Ma J."/>
        </authorList>
    </citation>
    <scope>NUCLEOTIDE SEQUENCE [LARGE SCALE GENOMIC DNA]</scope>
    <source>
        <strain evidence="3">CGMCC 1.12404</strain>
    </source>
</reference>
<dbReference type="Proteomes" id="UP000617979">
    <property type="component" value="Unassembled WGS sequence"/>
</dbReference>
<keyword evidence="3" id="KW-1185">Reference proteome</keyword>
<sequence length="85" mass="9320">MMKKIMALAVVAFLALGGTAYAAHGDTDCCDQMTQKECKAMCKEMKKGSSECCEGMDCCDMEQGKMNMKNCMKMMKKQSTSISCC</sequence>
<proteinExistence type="predicted"/>
<comment type="caution">
    <text evidence="2">The sequence shown here is derived from an EMBL/GenBank/DDBJ whole genome shotgun (WGS) entry which is preliminary data.</text>
</comment>
<organism evidence="2 3">
    <name type="scientific">Kroppenstedtia guangzhouensis</name>
    <dbReference type="NCBI Taxonomy" id="1274356"/>
    <lineage>
        <taxon>Bacteria</taxon>
        <taxon>Bacillati</taxon>
        <taxon>Bacillota</taxon>
        <taxon>Bacilli</taxon>
        <taxon>Bacillales</taxon>
        <taxon>Thermoactinomycetaceae</taxon>
        <taxon>Kroppenstedtia</taxon>
    </lineage>
</organism>
<keyword evidence="1" id="KW-0732">Signal</keyword>
<feature type="chain" id="PRO_5045944657" evidence="1">
    <location>
        <begin position="23"/>
        <end position="85"/>
    </location>
</feature>
<feature type="signal peptide" evidence="1">
    <location>
        <begin position="1"/>
        <end position="22"/>
    </location>
</feature>
<evidence type="ECO:0000256" key="1">
    <source>
        <dbReference type="SAM" id="SignalP"/>
    </source>
</evidence>
<dbReference type="RefSeq" id="WP_009710682.1">
    <property type="nucleotide sequence ID" value="NZ_BMEX01000024.1"/>
</dbReference>
<evidence type="ECO:0000313" key="3">
    <source>
        <dbReference type="Proteomes" id="UP000617979"/>
    </source>
</evidence>
<name>A0ABQ1H3B8_9BACL</name>